<keyword evidence="2" id="KW-1185">Reference proteome</keyword>
<dbReference type="Proteomes" id="UP000617634">
    <property type="component" value="Unassembled WGS sequence"/>
</dbReference>
<name>A0A931HC30_9SPHN</name>
<dbReference type="AlphaFoldDB" id="A0A931HC30"/>
<protein>
    <submittedName>
        <fullName evidence="1">Uncharacterized protein</fullName>
    </submittedName>
</protein>
<organism evidence="1 2">
    <name type="scientific">Novosphingobium aureum</name>
    <dbReference type="NCBI Taxonomy" id="2792964"/>
    <lineage>
        <taxon>Bacteria</taxon>
        <taxon>Pseudomonadati</taxon>
        <taxon>Pseudomonadota</taxon>
        <taxon>Alphaproteobacteria</taxon>
        <taxon>Sphingomonadales</taxon>
        <taxon>Sphingomonadaceae</taxon>
        <taxon>Novosphingobium</taxon>
    </lineage>
</organism>
<reference evidence="1" key="1">
    <citation type="submission" date="2020-11" db="EMBL/GenBank/DDBJ databases">
        <title>Novosphingobium aureum sp. nov., a marine bacterium isolated from sediment of a salt flat.</title>
        <authorList>
            <person name="Yoo Y."/>
            <person name="Kim J.-J."/>
        </authorList>
    </citation>
    <scope>NUCLEOTIDE SEQUENCE</scope>
    <source>
        <strain evidence="1">YJ-S2-02</strain>
    </source>
</reference>
<accession>A0A931HC30</accession>
<gene>
    <name evidence="1" type="ORF">I5E68_07020</name>
</gene>
<comment type="caution">
    <text evidence="1">The sequence shown here is derived from an EMBL/GenBank/DDBJ whole genome shotgun (WGS) entry which is preliminary data.</text>
</comment>
<evidence type="ECO:0000313" key="1">
    <source>
        <dbReference type="EMBL" id="MBH0112701.1"/>
    </source>
</evidence>
<sequence length="81" mass="8732">MIVRLKAWAWLLAICLTQAVFNTGGAGLWWVVTGRGVAPDPDEPLSARIGRNAIAGKRWALWAEAALDAVLGAGHCRNSHR</sequence>
<dbReference type="EMBL" id="JADZGI010000001">
    <property type="protein sequence ID" value="MBH0112701.1"/>
    <property type="molecule type" value="Genomic_DNA"/>
</dbReference>
<dbReference type="RefSeq" id="WP_197162397.1">
    <property type="nucleotide sequence ID" value="NZ_JADZGI010000001.1"/>
</dbReference>
<evidence type="ECO:0000313" key="2">
    <source>
        <dbReference type="Proteomes" id="UP000617634"/>
    </source>
</evidence>
<proteinExistence type="predicted"/>